<sequence>MARCTNAPVFERPEEEVAEKEMEIFEYLEREVLENERCVTYKEVAAKVDYYFIEVAKAVKKFYEEHKNRPGLTAIFNISGIKWHETEADFKARKRVDPEAIRESTIRNMLATAEEFEQFKEEVDEVRQEMVYSLQFEKKFQDVESLLKEDEKLMAAEEDIERWFQRCWWRRGDPQTCRQEMLNSGAVDMYHKVTKEPGKPLSRVRSAYSASSKRFRVLFRTPTSRRRSQRKLSPRLIRRSTHCSPKPVLGRRSRNPIKTNTSRNRP</sequence>
<feature type="compositionally biased region" description="Basic residues" evidence="1">
    <location>
        <begin position="223"/>
        <end position="241"/>
    </location>
</feature>
<dbReference type="InterPro" id="IPR041913">
    <property type="entry name" value="POLD3_sf"/>
</dbReference>
<evidence type="ECO:0000313" key="3">
    <source>
        <dbReference type="Proteomes" id="UP000298663"/>
    </source>
</evidence>
<feature type="compositionally biased region" description="Polar residues" evidence="1">
    <location>
        <begin position="256"/>
        <end position="266"/>
    </location>
</feature>
<feature type="region of interest" description="Disordered" evidence="1">
    <location>
        <begin position="223"/>
        <end position="266"/>
    </location>
</feature>
<reference evidence="2 3" key="1">
    <citation type="journal article" date="2015" name="Genome Biol.">
        <title>Comparative genomics of Steinernema reveals deeply conserved gene regulatory networks.</title>
        <authorList>
            <person name="Dillman A.R."/>
            <person name="Macchietto M."/>
            <person name="Porter C.F."/>
            <person name="Rogers A."/>
            <person name="Williams B."/>
            <person name="Antoshechkin I."/>
            <person name="Lee M.M."/>
            <person name="Goodwin Z."/>
            <person name="Lu X."/>
            <person name="Lewis E.E."/>
            <person name="Goodrich-Blair H."/>
            <person name="Stock S.P."/>
            <person name="Adams B.J."/>
            <person name="Sternberg P.W."/>
            <person name="Mortazavi A."/>
        </authorList>
    </citation>
    <scope>NUCLEOTIDE SEQUENCE [LARGE SCALE GENOMIC DNA]</scope>
    <source>
        <strain evidence="2 3">ALL</strain>
    </source>
</reference>
<proteinExistence type="predicted"/>
<gene>
    <name evidence="2" type="ORF">L596_019625</name>
</gene>
<comment type="caution">
    <text evidence="2">The sequence shown here is derived from an EMBL/GenBank/DDBJ whole genome shotgun (WGS) entry which is preliminary data.</text>
</comment>
<evidence type="ECO:0000256" key="1">
    <source>
        <dbReference type="SAM" id="MobiDB-lite"/>
    </source>
</evidence>
<dbReference type="EMBL" id="AZBU02000006">
    <property type="protein sequence ID" value="TKR72115.1"/>
    <property type="molecule type" value="Genomic_DNA"/>
</dbReference>
<dbReference type="Gene3D" id="3.90.1030.20">
    <property type="entry name" value="DNA polymerase delta, p66 (Cdc27) subunit, wHTH domain"/>
    <property type="match status" value="1"/>
</dbReference>
<organism evidence="2 3">
    <name type="scientific">Steinernema carpocapsae</name>
    <name type="common">Entomopathogenic nematode</name>
    <dbReference type="NCBI Taxonomy" id="34508"/>
    <lineage>
        <taxon>Eukaryota</taxon>
        <taxon>Metazoa</taxon>
        <taxon>Ecdysozoa</taxon>
        <taxon>Nematoda</taxon>
        <taxon>Chromadorea</taxon>
        <taxon>Rhabditida</taxon>
        <taxon>Tylenchina</taxon>
        <taxon>Panagrolaimomorpha</taxon>
        <taxon>Strongyloidoidea</taxon>
        <taxon>Steinernematidae</taxon>
        <taxon>Steinernema</taxon>
    </lineage>
</organism>
<name>A0A4V6A0N3_STECR</name>
<evidence type="ECO:0000313" key="2">
    <source>
        <dbReference type="EMBL" id="TKR72115.1"/>
    </source>
</evidence>
<reference evidence="2 3" key="2">
    <citation type="journal article" date="2019" name="G3 (Bethesda)">
        <title>Hybrid Assembly of the Genome of the Entomopathogenic Nematode Steinernema carpocapsae Identifies the X-Chromosome.</title>
        <authorList>
            <person name="Serra L."/>
            <person name="Macchietto M."/>
            <person name="Macias-Munoz A."/>
            <person name="McGill C.J."/>
            <person name="Rodriguez I.M."/>
            <person name="Rodriguez B."/>
            <person name="Murad R."/>
            <person name="Mortazavi A."/>
        </authorList>
    </citation>
    <scope>NUCLEOTIDE SEQUENCE [LARGE SCALE GENOMIC DNA]</scope>
    <source>
        <strain evidence="2 3">ALL</strain>
    </source>
</reference>
<keyword evidence="3" id="KW-1185">Reference proteome</keyword>
<dbReference type="Proteomes" id="UP000298663">
    <property type="component" value="Unassembled WGS sequence"/>
</dbReference>
<dbReference type="AlphaFoldDB" id="A0A4V6A0N3"/>
<accession>A0A4V6A0N3</accession>
<protein>
    <submittedName>
        <fullName evidence="2">Uncharacterized protein</fullName>
    </submittedName>
</protein>